<keyword evidence="1" id="KW-0812">Transmembrane</keyword>
<dbReference type="AlphaFoldDB" id="A0A4Z0YHC6"/>
<keyword evidence="1" id="KW-1133">Transmembrane helix</keyword>
<dbReference type="Proteomes" id="UP000297714">
    <property type="component" value="Unassembled WGS sequence"/>
</dbReference>
<accession>A0A4Z0YHC6</accession>
<organism evidence="2 3">
    <name type="scientific">Caproiciproducens galactitolivorans</name>
    <dbReference type="NCBI Taxonomy" id="642589"/>
    <lineage>
        <taxon>Bacteria</taxon>
        <taxon>Bacillati</taxon>
        <taxon>Bacillota</taxon>
        <taxon>Clostridia</taxon>
        <taxon>Eubacteriales</taxon>
        <taxon>Acutalibacteraceae</taxon>
        <taxon>Caproiciproducens</taxon>
    </lineage>
</organism>
<evidence type="ECO:0000313" key="2">
    <source>
        <dbReference type="EMBL" id="TGJ77056.1"/>
    </source>
</evidence>
<evidence type="ECO:0000256" key="1">
    <source>
        <dbReference type="SAM" id="Phobius"/>
    </source>
</evidence>
<proteinExistence type="predicted"/>
<keyword evidence="1" id="KW-0472">Membrane</keyword>
<sequence length="92" mass="10668">MQKQSPVPCFFTYPKANSFFRWIDFLLRNGYDRNKMNTEVLVLKKCNTITILITVVSSVIAVCAAVVAVVLFFEKKKKDEEELEHYLDCSIQ</sequence>
<name>A0A4Z0YHC6_9FIRM</name>
<gene>
    <name evidence="2" type="ORF">CAGA_11320</name>
</gene>
<protein>
    <submittedName>
        <fullName evidence="2">Uncharacterized protein</fullName>
    </submittedName>
</protein>
<feature type="transmembrane region" description="Helical" evidence="1">
    <location>
        <begin position="49"/>
        <end position="73"/>
    </location>
</feature>
<dbReference type="EMBL" id="SRMQ01000003">
    <property type="protein sequence ID" value="TGJ77056.1"/>
    <property type="molecule type" value="Genomic_DNA"/>
</dbReference>
<comment type="caution">
    <text evidence="2">The sequence shown here is derived from an EMBL/GenBank/DDBJ whole genome shotgun (WGS) entry which is preliminary data.</text>
</comment>
<reference evidence="2 3" key="1">
    <citation type="submission" date="2019-04" db="EMBL/GenBank/DDBJ databases">
        <authorList>
            <person name="Poehlein A."/>
            <person name="Bengelsdorf F.R."/>
            <person name="Duerre P."/>
            <person name="Daniel R."/>
        </authorList>
    </citation>
    <scope>NUCLEOTIDE SEQUENCE [LARGE SCALE GENOMIC DNA]</scope>
    <source>
        <strain evidence="2 3">BS-1</strain>
    </source>
</reference>
<keyword evidence="3" id="KW-1185">Reference proteome</keyword>
<evidence type="ECO:0000313" key="3">
    <source>
        <dbReference type="Proteomes" id="UP000297714"/>
    </source>
</evidence>